<dbReference type="PROSITE" id="PS52029">
    <property type="entry name" value="LD_TPASE"/>
    <property type="match status" value="1"/>
</dbReference>
<dbReference type="PANTHER" id="PTHR36699:SF1">
    <property type="entry name" value="L,D-TRANSPEPTIDASE YAFK-RELATED"/>
    <property type="match status" value="1"/>
</dbReference>
<keyword evidence="3" id="KW-0808">Transferase</keyword>
<dbReference type="SUPFAM" id="SSF141523">
    <property type="entry name" value="L,D-transpeptidase catalytic domain-like"/>
    <property type="match status" value="1"/>
</dbReference>
<feature type="active site" description="Proton donor/acceptor" evidence="7">
    <location>
        <position position="147"/>
    </location>
</feature>
<evidence type="ECO:0000313" key="11">
    <source>
        <dbReference type="Proteomes" id="UP001596042"/>
    </source>
</evidence>
<proteinExistence type="inferred from homology"/>
<keyword evidence="6 7" id="KW-0961">Cell wall biogenesis/degradation</keyword>
<feature type="domain" description="L,D-TPase catalytic" evidence="9">
    <location>
        <begin position="55"/>
        <end position="186"/>
    </location>
</feature>
<feature type="region of interest" description="Disordered" evidence="8">
    <location>
        <begin position="305"/>
        <end position="425"/>
    </location>
</feature>
<dbReference type="InterPro" id="IPR038063">
    <property type="entry name" value="Transpep_catalytic_dom"/>
</dbReference>
<evidence type="ECO:0000256" key="3">
    <source>
        <dbReference type="ARBA" id="ARBA00022679"/>
    </source>
</evidence>
<evidence type="ECO:0000313" key="10">
    <source>
        <dbReference type="EMBL" id="MFC4626472.1"/>
    </source>
</evidence>
<gene>
    <name evidence="10" type="ORF">ACFO1V_14885</name>
</gene>
<dbReference type="Proteomes" id="UP001596042">
    <property type="component" value="Unassembled WGS sequence"/>
</dbReference>
<dbReference type="PROSITE" id="PS51257">
    <property type="entry name" value="PROKAR_LIPOPROTEIN"/>
    <property type="match status" value="1"/>
</dbReference>
<dbReference type="PANTHER" id="PTHR36699">
    <property type="entry name" value="LD-TRANSPEPTIDASE"/>
    <property type="match status" value="1"/>
</dbReference>
<feature type="active site" description="Nucleophile" evidence="7">
    <location>
        <position position="155"/>
    </location>
</feature>
<comment type="similarity">
    <text evidence="2">Belongs to the YkuD family.</text>
</comment>
<feature type="compositionally biased region" description="Low complexity" evidence="8">
    <location>
        <begin position="364"/>
        <end position="389"/>
    </location>
</feature>
<evidence type="ECO:0000256" key="1">
    <source>
        <dbReference type="ARBA" id="ARBA00004752"/>
    </source>
</evidence>
<reference evidence="11" key="1">
    <citation type="journal article" date="2019" name="Int. J. Syst. Evol. Microbiol.">
        <title>The Global Catalogue of Microorganisms (GCM) 10K type strain sequencing project: providing services to taxonomists for standard genome sequencing and annotation.</title>
        <authorList>
            <consortium name="The Broad Institute Genomics Platform"/>
            <consortium name="The Broad Institute Genome Sequencing Center for Infectious Disease"/>
            <person name="Wu L."/>
            <person name="Ma J."/>
        </authorList>
    </citation>
    <scope>NUCLEOTIDE SEQUENCE [LARGE SCALE GENOMIC DNA]</scope>
    <source>
        <strain evidence="11">CGMCC 1.15731</strain>
    </source>
</reference>
<feature type="compositionally biased region" description="Polar residues" evidence="8">
    <location>
        <begin position="349"/>
        <end position="359"/>
    </location>
</feature>
<evidence type="ECO:0000256" key="5">
    <source>
        <dbReference type="ARBA" id="ARBA00022984"/>
    </source>
</evidence>
<keyword evidence="5 7" id="KW-0573">Peptidoglycan synthesis</keyword>
<evidence type="ECO:0000256" key="8">
    <source>
        <dbReference type="SAM" id="MobiDB-lite"/>
    </source>
</evidence>
<feature type="compositionally biased region" description="Low complexity" evidence="8">
    <location>
        <begin position="325"/>
        <end position="345"/>
    </location>
</feature>
<sequence length="425" mass="45870">MKVRTAIISTVIATALLAGCKESTVSDLGLRAERPLPQKIVAKMKAKGMTRTSPIMVRIFKEENTLEIWKQKNNGRYDLIASYEICKWSGKLGPKFIEGDRQAPEGFYIVRPSQMNPKSSYYLSFNIGFPNAYDRAHGRTGQHLMVHGACSSSGCYSMTDESVAEIYAFGRDAFKGGQREFQIQAFPFRMTPANMARYRNDPNYEFWKMLKQGYDAFEMTKVPPKVDVCEKRYVFNNPDINGGPADQPCPPSAKTDNFSTAYADYHKSYETAFSAALSSSNKPPAPSIQGLAEAKLVAAWSAARARGEKVSRVPPSLTPASSEKPGAPDIRPAAPAATAIAATPKAESRQPSQEQTASIPASKPEAATSAAVPAQAPVAATPAAEDIAATGQSAPATTEVAANTTPATGATTAETRKPWWKILGK</sequence>
<keyword evidence="4 7" id="KW-0133">Cell shape</keyword>
<dbReference type="RefSeq" id="WP_374830573.1">
    <property type="nucleotide sequence ID" value="NZ_JBHEEZ010000005.1"/>
</dbReference>
<feature type="compositionally biased region" description="Low complexity" evidence="8">
    <location>
        <begin position="401"/>
        <end position="413"/>
    </location>
</feature>
<comment type="caution">
    <text evidence="10">The sequence shown here is derived from an EMBL/GenBank/DDBJ whole genome shotgun (WGS) entry which is preliminary data.</text>
</comment>
<keyword evidence="11" id="KW-1185">Reference proteome</keyword>
<evidence type="ECO:0000256" key="7">
    <source>
        <dbReference type="PROSITE-ProRule" id="PRU01373"/>
    </source>
</evidence>
<dbReference type="CDD" id="cd16913">
    <property type="entry name" value="YkuD_like"/>
    <property type="match status" value="1"/>
</dbReference>
<dbReference type="EMBL" id="JBHSEL010000126">
    <property type="protein sequence ID" value="MFC4626472.1"/>
    <property type="molecule type" value="Genomic_DNA"/>
</dbReference>
<evidence type="ECO:0000256" key="4">
    <source>
        <dbReference type="ARBA" id="ARBA00022960"/>
    </source>
</evidence>
<protein>
    <recommendedName>
        <fullName evidence="9">L,D-TPase catalytic domain-containing protein</fullName>
    </recommendedName>
</protein>
<name>A0ABV9H9U2_9HYPH</name>
<comment type="pathway">
    <text evidence="1 7">Cell wall biogenesis; peptidoglycan biosynthesis.</text>
</comment>
<accession>A0ABV9H9U2</accession>
<evidence type="ECO:0000256" key="2">
    <source>
        <dbReference type="ARBA" id="ARBA00005992"/>
    </source>
</evidence>
<organism evidence="10 11">
    <name type="scientific">Daeguia caeni</name>
    <dbReference type="NCBI Taxonomy" id="439612"/>
    <lineage>
        <taxon>Bacteria</taxon>
        <taxon>Pseudomonadati</taxon>
        <taxon>Pseudomonadota</taxon>
        <taxon>Alphaproteobacteria</taxon>
        <taxon>Hyphomicrobiales</taxon>
        <taxon>Brucellaceae</taxon>
        <taxon>Daeguia</taxon>
    </lineage>
</organism>
<dbReference type="InterPro" id="IPR005490">
    <property type="entry name" value="LD_TPept_cat_dom"/>
</dbReference>
<evidence type="ECO:0000256" key="6">
    <source>
        <dbReference type="ARBA" id="ARBA00023316"/>
    </source>
</evidence>
<evidence type="ECO:0000259" key="9">
    <source>
        <dbReference type="PROSITE" id="PS52029"/>
    </source>
</evidence>